<reference evidence="1 2" key="1">
    <citation type="submission" date="2016-08" db="EMBL/GenBank/DDBJ databases">
        <authorList>
            <person name="Loux V."/>
            <person name="Rue O."/>
        </authorList>
    </citation>
    <scope>NUCLEOTIDE SEQUENCE [LARGE SCALE GENOMIC DNA]</scope>
    <source>
        <strain evidence="1 2">WSBC_10311</strain>
    </source>
</reference>
<evidence type="ECO:0000313" key="2">
    <source>
        <dbReference type="Proteomes" id="UP000195728"/>
    </source>
</evidence>
<evidence type="ECO:0000313" key="1">
    <source>
        <dbReference type="EMBL" id="SCC69075.1"/>
    </source>
</evidence>
<dbReference type="RefSeq" id="WP_088107579.1">
    <property type="nucleotide sequence ID" value="NZ_FMBG01000025.1"/>
</dbReference>
<protein>
    <submittedName>
        <fullName evidence="1">Uncharacterized protein</fullName>
    </submittedName>
</protein>
<organism evidence="1 2">
    <name type="scientific">Bacillus wiedmannii</name>
    <dbReference type="NCBI Taxonomy" id="1890302"/>
    <lineage>
        <taxon>Bacteria</taxon>
        <taxon>Bacillati</taxon>
        <taxon>Bacillota</taxon>
        <taxon>Bacilli</taxon>
        <taxon>Bacillales</taxon>
        <taxon>Bacillaceae</taxon>
        <taxon>Bacillus</taxon>
        <taxon>Bacillus cereus group</taxon>
    </lineage>
</organism>
<gene>
    <name evidence="1" type="ORF">BC10311_06252</name>
</gene>
<name>A0AB37Z346_9BACI</name>
<sequence>MYEIVTVEQKGTVVRNVERKILGVNGQHMNFLIKQWKIITVKKLYKVRLSFREDIKEKGKEIEGLRAKYKPFNTSKKDEIGHHDCLLLFFITN</sequence>
<comment type="caution">
    <text evidence="1">The sequence shown here is derived from an EMBL/GenBank/DDBJ whole genome shotgun (WGS) entry which is preliminary data.</text>
</comment>
<dbReference type="EMBL" id="FMBG01000025">
    <property type="protein sequence ID" value="SCC69075.1"/>
    <property type="molecule type" value="Genomic_DNA"/>
</dbReference>
<dbReference type="AlphaFoldDB" id="A0AB37Z346"/>
<dbReference type="Proteomes" id="UP000195728">
    <property type="component" value="Unassembled WGS sequence"/>
</dbReference>
<proteinExistence type="predicted"/>
<accession>A0AB37Z346</accession>